<evidence type="ECO:0000256" key="3">
    <source>
        <dbReference type="ARBA" id="ARBA00022692"/>
    </source>
</evidence>
<organism evidence="8 9">
    <name type="scientific">Pelosinus propionicus DSM 13327</name>
    <dbReference type="NCBI Taxonomy" id="1123291"/>
    <lineage>
        <taxon>Bacteria</taxon>
        <taxon>Bacillati</taxon>
        <taxon>Bacillota</taxon>
        <taxon>Negativicutes</taxon>
        <taxon>Selenomonadales</taxon>
        <taxon>Sporomusaceae</taxon>
        <taxon>Pelosinus</taxon>
    </lineage>
</organism>
<name>A0A1I4JVY2_9FIRM</name>
<dbReference type="EMBL" id="FOTS01000014">
    <property type="protein sequence ID" value="SFL70728.1"/>
    <property type="molecule type" value="Genomic_DNA"/>
</dbReference>
<dbReference type="InterPro" id="IPR029787">
    <property type="entry name" value="Nucleotide_cyclase"/>
</dbReference>
<evidence type="ECO:0000256" key="1">
    <source>
        <dbReference type="ARBA" id="ARBA00004651"/>
    </source>
</evidence>
<dbReference type="Gene3D" id="6.10.340.10">
    <property type="match status" value="1"/>
</dbReference>
<dbReference type="Pfam" id="PF00990">
    <property type="entry name" value="GGDEF"/>
    <property type="match status" value="1"/>
</dbReference>
<keyword evidence="5 6" id="KW-0472">Membrane</keyword>
<evidence type="ECO:0000313" key="8">
    <source>
        <dbReference type="EMBL" id="SFL70728.1"/>
    </source>
</evidence>
<evidence type="ECO:0000313" key="9">
    <source>
        <dbReference type="Proteomes" id="UP000199520"/>
    </source>
</evidence>
<keyword evidence="3 6" id="KW-0812">Transmembrane</keyword>
<dbReference type="InterPro" id="IPR029151">
    <property type="entry name" value="Sensor-like_sf"/>
</dbReference>
<evidence type="ECO:0000256" key="2">
    <source>
        <dbReference type="ARBA" id="ARBA00022475"/>
    </source>
</evidence>
<dbReference type="GO" id="GO:0052621">
    <property type="term" value="F:diguanylate cyclase activity"/>
    <property type="evidence" value="ECO:0007669"/>
    <property type="project" value="TreeGrafter"/>
</dbReference>
<comment type="subcellular location">
    <subcellularLocation>
        <location evidence="1">Cell membrane</location>
        <topology evidence="1">Multi-pass membrane protein</topology>
    </subcellularLocation>
</comment>
<reference evidence="9" key="1">
    <citation type="submission" date="2016-10" db="EMBL/GenBank/DDBJ databases">
        <authorList>
            <person name="Varghese N."/>
            <person name="Submissions S."/>
        </authorList>
    </citation>
    <scope>NUCLEOTIDE SEQUENCE [LARGE SCALE GENOMIC DNA]</scope>
    <source>
        <strain evidence="9">DSM 13327</strain>
    </source>
</reference>
<dbReference type="STRING" id="1123291.SAMN04490355_101469"/>
<keyword evidence="9" id="KW-1185">Reference proteome</keyword>
<dbReference type="NCBIfam" id="TIGR00254">
    <property type="entry name" value="GGDEF"/>
    <property type="match status" value="1"/>
</dbReference>
<dbReference type="Gene3D" id="3.30.70.270">
    <property type="match status" value="1"/>
</dbReference>
<dbReference type="PROSITE" id="PS50887">
    <property type="entry name" value="GGDEF"/>
    <property type="match status" value="1"/>
</dbReference>
<dbReference type="InterPro" id="IPR000160">
    <property type="entry name" value="GGDEF_dom"/>
</dbReference>
<dbReference type="AlphaFoldDB" id="A0A1I4JVY2"/>
<dbReference type="CDD" id="cd01949">
    <property type="entry name" value="GGDEF"/>
    <property type="match status" value="1"/>
</dbReference>
<evidence type="ECO:0000256" key="5">
    <source>
        <dbReference type="ARBA" id="ARBA00023136"/>
    </source>
</evidence>
<dbReference type="PANTHER" id="PTHR45138:SF9">
    <property type="entry name" value="DIGUANYLATE CYCLASE DGCM-RELATED"/>
    <property type="match status" value="1"/>
</dbReference>
<feature type="transmembrane region" description="Helical" evidence="6">
    <location>
        <begin position="262"/>
        <end position="285"/>
    </location>
</feature>
<dbReference type="Proteomes" id="UP000199520">
    <property type="component" value="Unassembled WGS sequence"/>
</dbReference>
<proteinExistence type="predicted"/>
<keyword evidence="2" id="KW-1003">Cell membrane</keyword>
<dbReference type="InterPro" id="IPR033479">
    <property type="entry name" value="dCache_1"/>
</dbReference>
<dbReference type="SUPFAM" id="SSF103190">
    <property type="entry name" value="Sensory domain-like"/>
    <property type="match status" value="1"/>
</dbReference>
<gene>
    <name evidence="8" type="ORF">SAMN04490355_101469</name>
</gene>
<dbReference type="CDD" id="cd12914">
    <property type="entry name" value="PDC1_DGC_like"/>
    <property type="match status" value="1"/>
</dbReference>
<dbReference type="Gene3D" id="3.30.450.20">
    <property type="entry name" value="PAS domain"/>
    <property type="match status" value="1"/>
</dbReference>
<dbReference type="GO" id="GO:1902201">
    <property type="term" value="P:negative regulation of bacterial-type flagellum-dependent cell motility"/>
    <property type="evidence" value="ECO:0007669"/>
    <property type="project" value="TreeGrafter"/>
</dbReference>
<dbReference type="OrthoDB" id="9805474at2"/>
<evidence type="ECO:0000256" key="4">
    <source>
        <dbReference type="ARBA" id="ARBA00022989"/>
    </source>
</evidence>
<protein>
    <submittedName>
        <fullName evidence="8">Diguanylate cyclase (GGDEF) domain-containing protein</fullName>
    </submittedName>
</protein>
<accession>A0A1I4JVY2</accession>
<dbReference type="GO" id="GO:0043709">
    <property type="term" value="P:cell adhesion involved in single-species biofilm formation"/>
    <property type="evidence" value="ECO:0007669"/>
    <property type="project" value="TreeGrafter"/>
</dbReference>
<dbReference type="RefSeq" id="WP_090935870.1">
    <property type="nucleotide sequence ID" value="NZ_FOTS01000014.1"/>
</dbReference>
<dbReference type="InterPro" id="IPR050469">
    <property type="entry name" value="Diguanylate_Cyclase"/>
</dbReference>
<dbReference type="CDD" id="cd12912">
    <property type="entry name" value="PDC2_MCP_like"/>
    <property type="match status" value="1"/>
</dbReference>
<keyword evidence="4 6" id="KW-1133">Transmembrane helix</keyword>
<dbReference type="Pfam" id="PF02743">
    <property type="entry name" value="dCache_1"/>
    <property type="match status" value="1"/>
</dbReference>
<dbReference type="GO" id="GO:0005886">
    <property type="term" value="C:plasma membrane"/>
    <property type="evidence" value="ECO:0007669"/>
    <property type="project" value="UniProtKB-SubCell"/>
</dbReference>
<dbReference type="SUPFAM" id="SSF55073">
    <property type="entry name" value="Nucleotide cyclase"/>
    <property type="match status" value="1"/>
</dbReference>
<evidence type="ECO:0000259" key="7">
    <source>
        <dbReference type="PROSITE" id="PS50887"/>
    </source>
</evidence>
<dbReference type="SMART" id="SM00267">
    <property type="entry name" value="GGDEF"/>
    <property type="match status" value="1"/>
</dbReference>
<dbReference type="InterPro" id="IPR043128">
    <property type="entry name" value="Rev_trsase/Diguanyl_cyclase"/>
</dbReference>
<evidence type="ECO:0000256" key="6">
    <source>
        <dbReference type="SAM" id="Phobius"/>
    </source>
</evidence>
<dbReference type="PANTHER" id="PTHR45138">
    <property type="entry name" value="REGULATORY COMPONENTS OF SENSORY TRANSDUCTION SYSTEM"/>
    <property type="match status" value="1"/>
</dbReference>
<feature type="domain" description="GGDEF" evidence="7">
    <location>
        <begin position="375"/>
        <end position="499"/>
    </location>
</feature>
<sequence length="499" mass="55241">MRFLHKFILLLCSLVIISSFIQFVAFDRFFLANTNSLLLATNEKAANNLSEQLLSYFKNIESSLAIIASDSSIRNNKELLDKINAVIPEVNVILIIDKEGNISLSSQPEKALGINLAQRDYFLHAIKGETFISGVYKSVKGREVVAISVPIIEDGMIAGVVVGTVWLHENNLAMMFDNKTFGRNGYIAITDQRGIIVYHSDQERIGKKGAIVANLQGATGSVIIDNYSGFEHYIGYSKVPELGWHVIVSTPTAEVTQYRNMMLYQIFAVGIFTIFLVVIIATYTVKRYMKPFETLIEAFGSVRTGSYKKISSSGYAAEFAGMIQSYNDTIRKLEEVHMNLKGAADIDALTGAYNRRSFDKTVELLRGELQAGALTTLGVMILDLDNFKQQNDISGHLAGDDILKEFTAIAQSVVGFRSLFRFGGDEFAIILRNVSDAMVISYAEEIRLQCAKKLSGCTVSIGIAAYPKNGDSVDELLVSADKALYMSKETRNKVTEYSR</sequence>